<proteinExistence type="predicted"/>
<dbReference type="AlphaFoldDB" id="A0A2P2J071"/>
<name>A0A2P2J071_RHIMU</name>
<accession>A0A2P2J071</accession>
<organism evidence="1">
    <name type="scientific">Rhizophora mucronata</name>
    <name type="common">Asiatic mangrove</name>
    <dbReference type="NCBI Taxonomy" id="61149"/>
    <lineage>
        <taxon>Eukaryota</taxon>
        <taxon>Viridiplantae</taxon>
        <taxon>Streptophyta</taxon>
        <taxon>Embryophyta</taxon>
        <taxon>Tracheophyta</taxon>
        <taxon>Spermatophyta</taxon>
        <taxon>Magnoliopsida</taxon>
        <taxon>eudicotyledons</taxon>
        <taxon>Gunneridae</taxon>
        <taxon>Pentapetalae</taxon>
        <taxon>rosids</taxon>
        <taxon>fabids</taxon>
        <taxon>Malpighiales</taxon>
        <taxon>Rhizophoraceae</taxon>
        <taxon>Rhizophora</taxon>
    </lineage>
</organism>
<sequence length="40" mass="4793">MLHTLICLFHSYGHSLLKRFFIFLEKIFCWQMGDILSFVG</sequence>
<evidence type="ECO:0000313" key="1">
    <source>
        <dbReference type="EMBL" id="MBW86861.1"/>
    </source>
</evidence>
<protein>
    <submittedName>
        <fullName evidence="1">Uncharacterized protein</fullName>
    </submittedName>
</protein>
<dbReference type="EMBL" id="GGEC01006378">
    <property type="protein sequence ID" value="MBW86861.1"/>
    <property type="molecule type" value="Transcribed_RNA"/>
</dbReference>
<reference evidence="1" key="1">
    <citation type="submission" date="2018-02" db="EMBL/GenBank/DDBJ databases">
        <title>Rhizophora mucronata_Transcriptome.</title>
        <authorList>
            <person name="Meera S.P."/>
            <person name="Sreeshan A."/>
            <person name="Augustine A."/>
        </authorList>
    </citation>
    <scope>NUCLEOTIDE SEQUENCE</scope>
    <source>
        <tissue evidence="1">Leaf</tissue>
    </source>
</reference>